<dbReference type="Pfam" id="PF01569">
    <property type="entry name" value="PAP2"/>
    <property type="match status" value="1"/>
</dbReference>
<evidence type="ECO:0000313" key="9">
    <source>
        <dbReference type="Proteomes" id="UP000030669"/>
    </source>
</evidence>
<evidence type="ECO:0000256" key="1">
    <source>
        <dbReference type="ARBA" id="ARBA00004141"/>
    </source>
</evidence>
<evidence type="ECO:0000313" key="8">
    <source>
        <dbReference type="EMBL" id="EPQ56272.1"/>
    </source>
</evidence>
<feature type="transmembrane region" description="Helical" evidence="6">
    <location>
        <begin position="26"/>
        <end position="45"/>
    </location>
</feature>
<protein>
    <submittedName>
        <fullName evidence="8">PAP2-domain-containing protein</fullName>
    </submittedName>
</protein>
<sequence length="257" mass="29638">MSQGELSRASLELTHVLYDPSSTTSFLLALLTLSPILLMASYAALSVYTRELVIIEMWAGQFICEGFNWVLKRLIKQDRPEDSLGHGYGFPSSHSQNMGYFASFLMCHMYFRHRFATSGNRTLDRAWRVFLYLALAAWAGTVAYSRYRLTYHTPHQILWGLGIGILYGVVFYGLTELIPIRRPDSLLGRFRRGLLLNPLSEWIELKDGWLVYPDGGRAEEWKVWRNRLQKGEKVEGRMERPLPWVADSGLDRGRKEL</sequence>
<feature type="transmembrane region" description="Helical" evidence="6">
    <location>
        <begin position="127"/>
        <end position="145"/>
    </location>
</feature>
<dbReference type="SUPFAM" id="SSF48317">
    <property type="entry name" value="Acid phosphatase/Vanadium-dependent haloperoxidase"/>
    <property type="match status" value="1"/>
</dbReference>
<keyword evidence="5 6" id="KW-0472">Membrane</keyword>
<evidence type="ECO:0000256" key="4">
    <source>
        <dbReference type="ARBA" id="ARBA00022989"/>
    </source>
</evidence>
<dbReference type="STRING" id="670483.S7Q9S4"/>
<keyword evidence="9" id="KW-1185">Reference proteome</keyword>
<dbReference type="OrthoDB" id="302705at2759"/>
<dbReference type="SMART" id="SM00014">
    <property type="entry name" value="acidPPc"/>
    <property type="match status" value="1"/>
</dbReference>
<feature type="transmembrane region" description="Helical" evidence="6">
    <location>
        <begin position="157"/>
        <end position="175"/>
    </location>
</feature>
<evidence type="ECO:0000259" key="7">
    <source>
        <dbReference type="SMART" id="SM00014"/>
    </source>
</evidence>
<dbReference type="PANTHER" id="PTHR14969">
    <property type="entry name" value="SPHINGOSINE-1-PHOSPHATE PHOSPHOHYDROLASE"/>
    <property type="match status" value="1"/>
</dbReference>
<reference evidence="8 9" key="1">
    <citation type="journal article" date="2012" name="Science">
        <title>The Paleozoic origin of enzymatic lignin decomposition reconstructed from 31 fungal genomes.</title>
        <authorList>
            <person name="Floudas D."/>
            <person name="Binder M."/>
            <person name="Riley R."/>
            <person name="Barry K."/>
            <person name="Blanchette R.A."/>
            <person name="Henrissat B."/>
            <person name="Martinez A.T."/>
            <person name="Otillar R."/>
            <person name="Spatafora J.W."/>
            <person name="Yadav J.S."/>
            <person name="Aerts A."/>
            <person name="Benoit I."/>
            <person name="Boyd A."/>
            <person name="Carlson A."/>
            <person name="Copeland A."/>
            <person name="Coutinho P.M."/>
            <person name="de Vries R.P."/>
            <person name="Ferreira P."/>
            <person name="Findley K."/>
            <person name="Foster B."/>
            <person name="Gaskell J."/>
            <person name="Glotzer D."/>
            <person name="Gorecki P."/>
            <person name="Heitman J."/>
            <person name="Hesse C."/>
            <person name="Hori C."/>
            <person name="Igarashi K."/>
            <person name="Jurgens J.A."/>
            <person name="Kallen N."/>
            <person name="Kersten P."/>
            <person name="Kohler A."/>
            <person name="Kuees U."/>
            <person name="Kumar T.K.A."/>
            <person name="Kuo A."/>
            <person name="LaButti K."/>
            <person name="Larrondo L.F."/>
            <person name="Lindquist E."/>
            <person name="Ling A."/>
            <person name="Lombard V."/>
            <person name="Lucas S."/>
            <person name="Lundell T."/>
            <person name="Martin R."/>
            <person name="McLaughlin D.J."/>
            <person name="Morgenstern I."/>
            <person name="Morin E."/>
            <person name="Murat C."/>
            <person name="Nagy L.G."/>
            <person name="Nolan M."/>
            <person name="Ohm R.A."/>
            <person name="Patyshakuliyeva A."/>
            <person name="Rokas A."/>
            <person name="Ruiz-Duenas F.J."/>
            <person name="Sabat G."/>
            <person name="Salamov A."/>
            <person name="Samejima M."/>
            <person name="Schmutz J."/>
            <person name="Slot J.C."/>
            <person name="St John F."/>
            <person name="Stenlid J."/>
            <person name="Sun H."/>
            <person name="Sun S."/>
            <person name="Syed K."/>
            <person name="Tsang A."/>
            <person name="Wiebenga A."/>
            <person name="Young D."/>
            <person name="Pisabarro A."/>
            <person name="Eastwood D.C."/>
            <person name="Martin F."/>
            <person name="Cullen D."/>
            <person name="Grigoriev I.V."/>
            <person name="Hibbett D.S."/>
        </authorList>
    </citation>
    <scope>NUCLEOTIDE SEQUENCE [LARGE SCALE GENOMIC DNA]</scope>
    <source>
        <strain evidence="8 9">ATCC 11539</strain>
    </source>
</reference>
<dbReference type="HOGENOM" id="CLU_074922_0_2_1"/>
<evidence type="ECO:0000256" key="2">
    <source>
        <dbReference type="ARBA" id="ARBA00022692"/>
    </source>
</evidence>
<feature type="domain" description="Phosphatidic acid phosphatase type 2/haloperoxidase" evidence="7">
    <location>
        <begin position="54"/>
        <end position="172"/>
    </location>
</feature>
<dbReference type="GO" id="GO:0042392">
    <property type="term" value="F:sphingosine-1-phosphate phosphatase activity"/>
    <property type="evidence" value="ECO:0007669"/>
    <property type="project" value="TreeGrafter"/>
</dbReference>
<evidence type="ECO:0000256" key="6">
    <source>
        <dbReference type="SAM" id="Phobius"/>
    </source>
</evidence>
<accession>S7Q9S4</accession>
<dbReference type="OMA" id="LTVYQHE"/>
<dbReference type="GeneID" id="19307293"/>
<dbReference type="AlphaFoldDB" id="S7Q9S4"/>
<dbReference type="CDD" id="cd03382">
    <property type="entry name" value="PAP2_dolichyldiphosphatase"/>
    <property type="match status" value="1"/>
</dbReference>
<dbReference type="UniPathway" id="UPA00378"/>
<evidence type="ECO:0000256" key="5">
    <source>
        <dbReference type="ARBA" id="ARBA00023136"/>
    </source>
</evidence>
<dbReference type="InterPro" id="IPR039667">
    <property type="entry name" value="Dolichyldiphosphatase_PAP2"/>
</dbReference>
<name>S7Q9S4_GLOTA</name>
<dbReference type="KEGG" id="gtr:GLOTRDRAFT_59433"/>
<keyword evidence="2 6" id="KW-0812">Transmembrane</keyword>
<dbReference type="InterPro" id="IPR036938">
    <property type="entry name" value="PAP2/HPO_sf"/>
</dbReference>
<dbReference type="Gene3D" id="1.20.144.10">
    <property type="entry name" value="Phosphatidic acid phosphatase type 2/haloperoxidase"/>
    <property type="match status" value="1"/>
</dbReference>
<keyword evidence="4 6" id="KW-1133">Transmembrane helix</keyword>
<dbReference type="InterPro" id="IPR000326">
    <property type="entry name" value="PAP2/HPO"/>
</dbReference>
<dbReference type="RefSeq" id="XP_007865034.1">
    <property type="nucleotide sequence ID" value="XM_007866843.1"/>
</dbReference>
<dbReference type="Proteomes" id="UP000030669">
    <property type="component" value="Unassembled WGS sequence"/>
</dbReference>
<dbReference type="PANTHER" id="PTHR14969:SF13">
    <property type="entry name" value="AT30094P"/>
    <property type="match status" value="1"/>
</dbReference>
<dbReference type="GO" id="GO:0016020">
    <property type="term" value="C:membrane"/>
    <property type="evidence" value="ECO:0007669"/>
    <property type="project" value="UniProtKB-SubCell"/>
</dbReference>
<comment type="subcellular location">
    <subcellularLocation>
        <location evidence="1">Membrane</location>
        <topology evidence="1">Multi-pass membrane protein</topology>
    </subcellularLocation>
</comment>
<evidence type="ECO:0000256" key="3">
    <source>
        <dbReference type="ARBA" id="ARBA00022801"/>
    </source>
</evidence>
<dbReference type="eggNOG" id="KOG3146">
    <property type="taxonomic scope" value="Eukaryota"/>
</dbReference>
<organism evidence="8 9">
    <name type="scientific">Gloeophyllum trabeum (strain ATCC 11539 / FP-39264 / Madison 617)</name>
    <name type="common">Brown rot fungus</name>
    <dbReference type="NCBI Taxonomy" id="670483"/>
    <lineage>
        <taxon>Eukaryota</taxon>
        <taxon>Fungi</taxon>
        <taxon>Dikarya</taxon>
        <taxon>Basidiomycota</taxon>
        <taxon>Agaricomycotina</taxon>
        <taxon>Agaricomycetes</taxon>
        <taxon>Gloeophyllales</taxon>
        <taxon>Gloeophyllaceae</taxon>
        <taxon>Gloeophyllum</taxon>
    </lineage>
</organism>
<gene>
    <name evidence="8" type="ORF">GLOTRDRAFT_59433</name>
</gene>
<keyword evidence="3" id="KW-0378">Hydrolase</keyword>
<proteinExistence type="predicted"/>
<dbReference type="EMBL" id="KB469300">
    <property type="protein sequence ID" value="EPQ56272.1"/>
    <property type="molecule type" value="Genomic_DNA"/>
</dbReference>